<proteinExistence type="predicted"/>
<reference evidence="2 3" key="1">
    <citation type="submission" date="2017-09" db="EMBL/GenBank/DDBJ databases">
        <title>Bacterial strain isolated from the female urinary microbiota.</title>
        <authorList>
            <person name="Thomas-White K."/>
            <person name="Kumar N."/>
            <person name="Forster S."/>
            <person name="Putonti C."/>
            <person name="Lawley T."/>
            <person name="Wolfe A.J."/>
        </authorList>
    </citation>
    <scope>NUCLEOTIDE SEQUENCE [LARGE SCALE GENOMIC DNA]</scope>
    <source>
        <strain evidence="2 3">UMB1301</strain>
    </source>
</reference>
<evidence type="ECO:0000313" key="2">
    <source>
        <dbReference type="EMBL" id="PMD04395.1"/>
    </source>
</evidence>
<accession>A0A2N6VJS8</accession>
<evidence type="ECO:0000256" key="1">
    <source>
        <dbReference type="SAM" id="MobiDB-lite"/>
    </source>
</evidence>
<organism evidence="2 3">
    <name type="scientific">Brevibacterium paucivorans</name>
    <dbReference type="NCBI Taxonomy" id="170994"/>
    <lineage>
        <taxon>Bacteria</taxon>
        <taxon>Bacillati</taxon>
        <taxon>Actinomycetota</taxon>
        <taxon>Actinomycetes</taxon>
        <taxon>Micrococcales</taxon>
        <taxon>Brevibacteriaceae</taxon>
        <taxon>Brevibacterium</taxon>
    </lineage>
</organism>
<evidence type="ECO:0000313" key="3">
    <source>
        <dbReference type="Proteomes" id="UP000235598"/>
    </source>
</evidence>
<feature type="compositionally biased region" description="Basic and acidic residues" evidence="1">
    <location>
        <begin position="8"/>
        <end position="18"/>
    </location>
</feature>
<dbReference type="Proteomes" id="UP000235598">
    <property type="component" value="Unassembled WGS sequence"/>
</dbReference>
<dbReference type="AlphaFoldDB" id="A0A2N6VJS8"/>
<feature type="non-terminal residue" evidence="2">
    <location>
        <position position="1"/>
    </location>
</feature>
<dbReference type="EMBL" id="PNHK01000098">
    <property type="protein sequence ID" value="PMD04395.1"/>
    <property type="molecule type" value="Genomic_DNA"/>
</dbReference>
<protein>
    <submittedName>
        <fullName evidence="2">Uncharacterized protein</fullName>
    </submittedName>
</protein>
<feature type="region of interest" description="Disordered" evidence="1">
    <location>
        <begin position="1"/>
        <end position="31"/>
    </location>
</feature>
<comment type="caution">
    <text evidence="2">The sequence shown here is derived from an EMBL/GenBank/DDBJ whole genome shotgun (WGS) entry which is preliminary data.</text>
</comment>
<gene>
    <name evidence="2" type="ORF">CJ199_12305</name>
</gene>
<name>A0A2N6VJS8_9MICO</name>
<feature type="non-terminal residue" evidence="2">
    <location>
        <position position="87"/>
    </location>
</feature>
<sequence>AACASKPPEPKPKPKPDPVDSVQPARPCGRRVVGEETQITTVSALNPAFNEALIARLRELTADPERRNHVMSVTICFPLTDTHPAVE</sequence>